<sequence length="139" mass="16058">MFDALYTYLNEKIDLSTEDTELIGASVSLRKLRRNQYLLQEGDVCQFVAFVSKGCLRTYRVDPKGKEHIIYFAVENWWAGDRESYLNEKPSSFYVDAVEASEVIMFHKSNFEMLCTEIPEFGGVMKIILPEPTCRLLPV</sequence>
<organism evidence="2 3">
    <name type="scientific">Pedobacter westerhofensis</name>
    <dbReference type="NCBI Taxonomy" id="425512"/>
    <lineage>
        <taxon>Bacteria</taxon>
        <taxon>Pseudomonadati</taxon>
        <taxon>Bacteroidota</taxon>
        <taxon>Sphingobacteriia</taxon>
        <taxon>Sphingobacteriales</taxon>
        <taxon>Sphingobacteriaceae</taxon>
        <taxon>Pedobacter</taxon>
    </lineage>
</organism>
<dbReference type="AlphaFoldDB" id="A0A521EAN0"/>
<evidence type="ECO:0000313" key="2">
    <source>
        <dbReference type="EMBL" id="SMO80842.1"/>
    </source>
</evidence>
<protein>
    <submittedName>
        <fullName evidence="2">Cyclic nucleotide-binding domain-containing protein</fullName>
    </submittedName>
</protein>
<dbReference type="Proteomes" id="UP000320300">
    <property type="component" value="Unassembled WGS sequence"/>
</dbReference>
<accession>A0A521EAN0</accession>
<dbReference type="Gene3D" id="2.60.120.10">
    <property type="entry name" value="Jelly Rolls"/>
    <property type="match status" value="1"/>
</dbReference>
<evidence type="ECO:0000313" key="3">
    <source>
        <dbReference type="Proteomes" id="UP000320300"/>
    </source>
</evidence>
<reference evidence="2 3" key="1">
    <citation type="submission" date="2017-05" db="EMBL/GenBank/DDBJ databases">
        <authorList>
            <person name="Varghese N."/>
            <person name="Submissions S."/>
        </authorList>
    </citation>
    <scope>NUCLEOTIDE SEQUENCE [LARGE SCALE GENOMIC DNA]</scope>
    <source>
        <strain evidence="2 3">DSM 19036</strain>
    </source>
</reference>
<dbReference type="EMBL" id="FXTN01000007">
    <property type="protein sequence ID" value="SMO80842.1"/>
    <property type="molecule type" value="Genomic_DNA"/>
</dbReference>
<dbReference type="RefSeq" id="WP_142529113.1">
    <property type="nucleotide sequence ID" value="NZ_CBCSJO010000007.1"/>
</dbReference>
<dbReference type="Pfam" id="PF00027">
    <property type="entry name" value="cNMP_binding"/>
    <property type="match status" value="1"/>
</dbReference>
<dbReference type="CDD" id="cd00038">
    <property type="entry name" value="CAP_ED"/>
    <property type="match status" value="1"/>
</dbReference>
<feature type="domain" description="Cyclic nucleotide-binding" evidence="1">
    <location>
        <begin position="30"/>
        <end position="115"/>
    </location>
</feature>
<dbReference type="SUPFAM" id="SSF51206">
    <property type="entry name" value="cAMP-binding domain-like"/>
    <property type="match status" value="1"/>
</dbReference>
<name>A0A521EAN0_9SPHI</name>
<proteinExistence type="predicted"/>
<dbReference type="InterPro" id="IPR000595">
    <property type="entry name" value="cNMP-bd_dom"/>
</dbReference>
<dbReference type="OrthoDB" id="663011at2"/>
<evidence type="ECO:0000259" key="1">
    <source>
        <dbReference type="Pfam" id="PF00027"/>
    </source>
</evidence>
<dbReference type="InterPro" id="IPR018490">
    <property type="entry name" value="cNMP-bd_dom_sf"/>
</dbReference>
<gene>
    <name evidence="2" type="ORF">SAMN06265348_107307</name>
</gene>
<dbReference type="InterPro" id="IPR014710">
    <property type="entry name" value="RmlC-like_jellyroll"/>
</dbReference>
<keyword evidence="3" id="KW-1185">Reference proteome</keyword>